<evidence type="ECO:0000313" key="1">
    <source>
        <dbReference type="EMBL" id="QJW90035.1"/>
    </source>
</evidence>
<dbReference type="AlphaFoldDB" id="A0A6M5Y7Z7"/>
<dbReference type="KEGG" id="stae:HNV11_11950"/>
<accession>A0A6M5Y7Z7</accession>
<sequence>MKKYKLASSDLITLRCYEQPGSLTIEQWLSSLDPGSSPSGARIEAIHPGAVLQNRDGSYWRVNSIYAPTGFCLIEECNSQGSPMKRYTAMSITCFVAPFWSLVKLPRSARRFSWVNWLATINRWLHE</sequence>
<proteinExistence type="predicted"/>
<dbReference type="EMBL" id="CP053435">
    <property type="protein sequence ID" value="QJW90035.1"/>
    <property type="molecule type" value="Genomic_DNA"/>
</dbReference>
<evidence type="ECO:0000313" key="2">
    <source>
        <dbReference type="Proteomes" id="UP000502756"/>
    </source>
</evidence>
<keyword evidence="2" id="KW-1185">Reference proteome</keyword>
<protein>
    <submittedName>
        <fullName evidence="1">Uncharacterized protein</fullName>
    </submittedName>
</protein>
<dbReference type="RefSeq" id="WP_171739881.1">
    <property type="nucleotide sequence ID" value="NZ_CP053435.1"/>
</dbReference>
<organism evidence="1 2">
    <name type="scientific">Spirosoma taeanense</name>
    <dbReference type="NCBI Taxonomy" id="2735870"/>
    <lineage>
        <taxon>Bacteria</taxon>
        <taxon>Pseudomonadati</taxon>
        <taxon>Bacteroidota</taxon>
        <taxon>Cytophagia</taxon>
        <taxon>Cytophagales</taxon>
        <taxon>Cytophagaceae</taxon>
        <taxon>Spirosoma</taxon>
    </lineage>
</organism>
<dbReference type="Proteomes" id="UP000502756">
    <property type="component" value="Chromosome"/>
</dbReference>
<reference evidence="1 2" key="1">
    <citation type="submission" date="2020-05" db="EMBL/GenBank/DDBJ databases">
        <title>Genome sequencing of Spirosoma sp. TS118.</title>
        <authorList>
            <person name="Lee J.-H."/>
            <person name="Jeong S."/>
            <person name="Zhao L."/>
            <person name="Jung J.-H."/>
            <person name="Kim M.-K."/>
            <person name="Lim S."/>
        </authorList>
    </citation>
    <scope>NUCLEOTIDE SEQUENCE [LARGE SCALE GENOMIC DNA]</scope>
    <source>
        <strain evidence="1 2">TS118</strain>
    </source>
</reference>
<gene>
    <name evidence="1" type="ORF">HNV11_11950</name>
</gene>
<name>A0A6M5Y7Z7_9BACT</name>